<keyword evidence="3" id="KW-0804">Transcription</keyword>
<dbReference type="InterPro" id="IPR036390">
    <property type="entry name" value="WH_DNA-bd_sf"/>
</dbReference>
<keyword evidence="6" id="KW-1185">Reference proteome</keyword>
<dbReference type="RefSeq" id="WP_274164926.1">
    <property type="nucleotide sequence ID" value="NZ_JAJUBC010000013.1"/>
</dbReference>
<comment type="caution">
    <text evidence="5">The sequence shown here is derived from an EMBL/GenBank/DDBJ whole genome shotgun (WGS) entry which is preliminary data.</text>
</comment>
<dbReference type="Gene3D" id="1.10.10.10">
    <property type="entry name" value="Winged helix-like DNA-binding domain superfamily/Winged helix DNA-binding domain"/>
    <property type="match status" value="1"/>
</dbReference>
<protein>
    <submittedName>
        <fullName evidence="5">MarR family transcriptional regulator</fullName>
    </submittedName>
</protein>
<keyword evidence="1" id="KW-0805">Transcription regulation</keyword>
<dbReference type="PANTHER" id="PTHR42756:SF1">
    <property type="entry name" value="TRANSCRIPTIONAL REPRESSOR OF EMRAB OPERON"/>
    <property type="match status" value="1"/>
</dbReference>
<reference evidence="5" key="1">
    <citation type="submission" date="2021-12" db="EMBL/GenBank/DDBJ databases">
        <title>Enterovibrio ZSDZ35 sp. nov. and Enterovibrio ZSDZ42 sp. nov., isolated from coastal seawater in Qingdao.</title>
        <authorList>
            <person name="Zhang P."/>
        </authorList>
    </citation>
    <scope>NUCLEOTIDE SEQUENCE</scope>
    <source>
        <strain evidence="5">ZSDZ42</strain>
    </source>
</reference>
<evidence type="ECO:0000313" key="6">
    <source>
        <dbReference type="Proteomes" id="UP001149400"/>
    </source>
</evidence>
<dbReference type="InterPro" id="IPR036388">
    <property type="entry name" value="WH-like_DNA-bd_sf"/>
</dbReference>
<dbReference type="SUPFAM" id="SSF46785">
    <property type="entry name" value="Winged helix' DNA-binding domain"/>
    <property type="match status" value="1"/>
</dbReference>
<dbReference type="PRINTS" id="PR00598">
    <property type="entry name" value="HTHMARR"/>
</dbReference>
<evidence type="ECO:0000256" key="2">
    <source>
        <dbReference type="ARBA" id="ARBA00023125"/>
    </source>
</evidence>
<dbReference type="PROSITE" id="PS50995">
    <property type="entry name" value="HTH_MARR_2"/>
    <property type="match status" value="1"/>
</dbReference>
<dbReference type="Pfam" id="PF12802">
    <property type="entry name" value="MarR_2"/>
    <property type="match status" value="1"/>
</dbReference>
<evidence type="ECO:0000313" key="5">
    <source>
        <dbReference type="EMBL" id="MDD1794012.1"/>
    </source>
</evidence>
<dbReference type="Proteomes" id="UP001149400">
    <property type="component" value="Unassembled WGS sequence"/>
</dbReference>
<proteinExistence type="predicted"/>
<feature type="domain" description="HTH marR-type" evidence="4">
    <location>
        <begin position="23"/>
        <end position="159"/>
    </location>
</feature>
<evidence type="ECO:0000259" key="4">
    <source>
        <dbReference type="PROSITE" id="PS50995"/>
    </source>
</evidence>
<dbReference type="PANTHER" id="PTHR42756">
    <property type="entry name" value="TRANSCRIPTIONAL REGULATOR, MARR"/>
    <property type="match status" value="1"/>
</dbReference>
<dbReference type="InterPro" id="IPR023187">
    <property type="entry name" value="Tscrpt_reg_MarR-type_CS"/>
</dbReference>
<name>A0ABT5R161_9GAMM</name>
<organism evidence="5 6">
    <name type="scientific">Enterovibrio gelatinilyticus</name>
    <dbReference type="NCBI Taxonomy" id="2899819"/>
    <lineage>
        <taxon>Bacteria</taxon>
        <taxon>Pseudomonadati</taxon>
        <taxon>Pseudomonadota</taxon>
        <taxon>Gammaproteobacteria</taxon>
        <taxon>Vibrionales</taxon>
        <taxon>Vibrionaceae</taxon>
        <taxon>Enterovibrio</taxon>
    </lineage>
</organism>
<dbReference type="InterPro" id="IPR000835">
    <property type="entry name" value="HTH_MarR-typ"/>
</dbReference>
<evidence type="ECO:0000256" key="1">
    <source>
        <dbReference type="ARBA" id="ARBA00023015"/>
    </source>
</evidence>
<gene>
    <name evidence="5" type="ORF">LRP50_12795</name>
</gene>
<dbReference type="SMART" id="SM00347">
    <property type="entry name" value="HTH_MARR"/>
    <property type="match status" value="1"/>
</dbReference>
<evidence type="ECO:0000256" key="3">
    <source>
        <dbReference type="ARBA" id="ARBA00023163"/>
    </source>
</evidence>
<keyword evidence="2" id="KW-0238">DNA-binding</keyword>
<sequence length="162" mass="18282">MVLEMDHVETILGQWKKQRPDLDCSPMGVIGRVGRARQLMTNKLDDVYKRYELSSIEFDILASLRRLGEAVTPTELYQTLMLSSGAMSTRVDGLVKRGLVERQASEIDRRSCLVTLTTEGLALIDKVVEAHVANEHQMLLALTEEEQAQLAMLLKKWLVANE</sequence>
<dbReference type="PROSITE" id="PS01117">
    <property type="entry name" value="HTH_MARR_1"/>
    <property type="match status" value="1"/>
</dbReference>
<accession>A0ABT5R161</accession>
<dbReference type="EMBL" id="JAJUBC010000013">
    <property type="protein sequence ID" value="MDD1794012.1"/>
    <property type="molecule type" value="Genomic_DNA"/>
</dbReference>